<feature type="signal peptide" evidence="1">
    <location>
        <begin position="1"/>
        <end position="18"/>
    </location>
</feature>
<feature type="chain" id="PRO_5032526130" evidence="1">
    <location>
        <begin position="19"/>
        <end position="166"/>
    </location>
</feature>
<proteinExistence type="predicted"/>
<accession>A0A7S7NLZ7</accession>
<keyword evidence="1" id="KW-0732">Signal</keyword>
<evidence type="ECO:0000256" key="1">
    <source>
        <dbReference type="SAM" id="SignalP"/>
    </source>
</evidence>
<gene>
    <name evidence="2" type="ORF">IRI77_22435</name>
</gene>
<protein>
    <submittedName>
        <fullName evidence="2">Uncharacterized protein</fullName>
    </submittedName>
</protein>
<evidence type="ECO:0000313" key="2">
    <source>
        <dbReference type="EMBL" id="QOY85574.1"/>
    </source>
</evidence>
<dbReference type="Proteomes" id="UP000593892">
    <property type="component" value="Chromosome"/>
</dbReference>
<dbReference type="RefSeq" id="WP_194447244.1">
    <property type="nucleotide sequence ID" value="NZ_CP063849.1"/>
</dbReference>
<dbReference type="EMBL" id="CP063849">
    <property type="protein sequence ID" value="QOY85574.1"/>
    <property type="molecule type" value="Genomic_DNA"/>
</dbReference>
<dbReference type="AlphaFoldDB" id="A0A7S7NLZ7"/>
<sequence>MTVLLRGWLLAGCLGVLAAGQSFPTTQVETLAGGKLSIPQAFGGKPAILVWSFSKKAGEATRAWTDPLAKEGLPVWSAAMLEAAPRFVRPMIRGGMRKDMPEAQQQHALLFYQGEKQWRQILKPPKDDDPLVVLLDAQGNVAWSYSGVYAAKTIDEVRQRFKSLAK</sequence>
<dbReference type="KEGG" id="pfer:IRI77_22435"/>
<evidence type="ECO:0000313" key="3">
    <source>
        <dbReference type="Proteomes" id="UP000593892"/>
    </source>
</evidence>
<reference evidence="2 3" key="1">
    <citation type="submission" date="2020-10" db="EMBL/GenBank/DDBJ databases">
        <title>Complete genome sequence of Paludibaculum fermentans P105T, a facultatively anaerobic acidobacterium capable of dissimilatory Fe(III) reduction.</title>
        <authorList>
            <person name="Dedysh S.N."/>
            <person name="Beletsky A.V."/>
            <person name="Kulichevskaya I.S."/>
            <person name="Mardanov A.V."/>
            <person name="Ravin N.V."/>
        </authorList>
    </citation>
    <scope>NUCLEOTIDE SEQUENCE [LARGE SCALE GENOMIC DNA]</scope>
    <source>
        <strain evidence="2 3">P105</strain>
    </source>
</reference>
<organism evidence="2 3">
    <name type="scientific">Paludibaculum fermentans</name>
    <dbReference type="NCBI Taxonomy" id="1473598"/>
    <lineage>
        <taxon>Bacteria</taxon>
        <taxon>Pseudomonadati</taxon>
        <taxon>Acidobacteriota</taxon>
        <taxon>Terriglobia</taxon>
        <taxon>Bryobacterales</taxon>
        <taxon>Bryobacteraceae</taxon>
        <taxon>Paludibaculum</taxon>
    </lineage>
</organism>
<keyword evidence="3" id="KW-1185">Reference proteome</keyword>
<name>A0A7S7NLZ7_PALFE</name>